<proteinExistence type="predicted"/>
<evidence type="ECO:0000256" key="1">
    <source>
        <dbReference type="SAM" id="MobiDB-lite"/>
    </source>
</evidence>
<organism evidence="2 3">
    <name type="scientific">Ensete ventricosum</name>
    <name type="common">Abyssinian banana</name>
    <name type="synonym">Musa ensete</name>
    <dbReference type="NCBI Taxonomy" id="4639"/>
    <lineage>
        <taxon>Eukaryota</taxon>
        <taxon>Viridiplantae</taxon>
        <taxon>Streptophyta</taxon>
        <taxon>Embryophyta</taxon>
        <taxon>Tracheophyta</taxon>
        <taxon>Spermatophyta</taxon>
        <taxon>Magnoliopsida</taxon>
        <taxon>Liliopsida</taxon>
        <taxon>Zingiberales</taxon>
        <taxon>Musaceae</taxon>
        <taxon>Ensete</taxon>
    </lineage>
</organism>
<evidence type="ECO:0000313" key="3">
    <source>
        <dbReference type="Proteomes" id="UP000287651"/>
    </source>
</evidence>
<reference evidence="2 3" key="1">
    <citation type="journal article" date="2014" name="Agronomy (Basel)">
        <title>A Draft Genome Sequence for Ensete ventricosum, the Drought-Tolerant Tree Against Hunger.</title>
        <authorList>
            <person name="Harrison J."/>
            <person name="Moore K.A."/>
            <person name="Paszkiewicz K."/>
            <person name="Jones T."/>
            <person name="Grant M."/>
            <person name="Ambacheew D."/>
            <person name="Muzemil S."/>
            <person name="Studholme D.J."/>
        </authorList>
    </citation>
    <scope>NUCLEOTIDE SEQUENCE [LARGE SCALE GENOMIC DNA]</scope>
</reference>
<sequence>MISEPSERRAAVARGLPVRADTCRRPGRRGNAYDQPAEGRRPQRRHLQAWRPPSASNNAYRKGSRPCTRRTTCSPAALVGAATTVST</sequence>
<dbReference type="EMBL" id="AMZH03005820">
    <property type="protein sequence ID" value="RRT65419.1"/>
    <property type="molecule type" value="Genomic_DNA"/>
</dbReference>
<accession>A0A426ZN43</accession>
<gene>
    <name evidence="2" type="ORF">B296_00019751</name>
</gene>
<dbReference type="AlphaFoldDB" id="A0A426ZN43"/>
<feature type="compositionally biased region" description="Basic and acidic residues" evidence="1">
    <location>
        <begin position="1"/>
        <end position="10"/>
    </location>
</feature>
<evidence type="ECO:0000313" key="2">
    <source>
        <dbReference type="EMBL" id="RRT65419.1"/>
    </source>
</evidence>
<protein>
    <submittedName>
        <fullName evidence="2">Uncharacterized protein</fullName>
    </submittedName>
</protein>
<feature type="region of interest" description="Disordered" evidence="1">
    <location>
        <begin position="1"/>
        <end position="71"/>
    </location>
</feature>
<comment type="caution">
    <text evidence="2">The sequence shown here is derived from an EMBL/GenBank/DDBJ whole genome shotgun (WGS) entry which is preliminary data.</text>
</comment>
<name>A0A426ZN43_ENSVE</name>
<dbReference type="Proteomes" id="UP000287651">
    <property type="component" value="Unassembled WGS sequence"/>
</dbReference>